<protein>
    <submittedName>
        <fullName evidence="1">Uncharacterized protein</fullName>
    </submittedName>
</protein>
<dbReference type="EMBL" id="JAWHQM010000005">
    <property type="protein sequence ID" value="KAK5627296.1"/>
    <property type="molecule type" value="Genomic_DNA"/>
</dbReference>
<dbReference type="Proteomes" id="UP001305414">
    <property type="component" value="Unassembled WGS sequence"/>
</dbReference>
<reference evidence="1 2" key="1">
    <citation type="submission" date="2023-10" db="EMBL/GenBank/DDBJ databases">
        <title>Draft genome sequence of Xylaria bambusicola isolate GMP-LS, the root and basal stem rot pathogen of sugarcane in Indonesia.</title>
        <authorList>
            <person name="Selvaraj P."/>
            <person name="Muralishankar V."/>
            <person name="Muruganantham S."/>
            <person name="Sp S."/>
            <person name="Haryani S."/>
            <person name="Lau K.J.X."/>
            <person name="Naqvi N.I."/>
        </authorList>
    </citation>
    <scope>NUCLEOTIDE SEQUENCE [LARGE SCALE GENOMIC DNA]</scope>
    <source>
        <strain evidence="1">GMP-LS</strain>
    </source>
</reference>
<accession>A0AAN7UL41</accession>
<proteinExistence type="predicted"/>
<dbReference type="AlphaFoldDB" id="A0AAN7UL41"/>
<evidence type="ECO:0000313" key="2">
    <source>
        <dbReference type="Proteomes" id="UP001305414"/>
    </source>
</evidence>
<sequence>MTNPEHRRELLHEVLRERRLYHRDHLQSLHGHLHGHRRNLHDRRREERLVHLVERTCLDLRLLVG</sequence>
<gene>
    <name evidence="1" type="ORF">RRF57_003011</name>
</gene>
<comment type="caution">
    <text evidence="1">The sequence shown here is derived from an EMBL/GenBank/DDBJ whole genome shotgun (WGS) entry which is preliminary data.</text>
</comment>
<organism evidence="1 2">
    <name type="scientific">Xylaria bambusicola</name>
    <dbReference type="NCBI Taxonomy" id="326684"/>
    <lineage>
        <taxon>Eukaryota</taxon>
        <taxon>Fungi</taxon>
        <taxon>Dikarya</taxon>
        <taxon>Ascomycota</taxon>
        <taxon>Pezizomycotina</taxon>
        <taxon>Sordariomycetes</taxon>
        <taxon>Xylariomycetidae</taxon>
        <taxon>Xylariales</taxon>
        <taxon>Xylariaceae</taxon>
        <taxon>Xylaria</taxon>
    </lineage>
</organism>
<evidence type="ECO:0000313" key="1">
    <source>
        <dbReference type="EMBL" id="KAK5627296.1"/>
    </source>
</evidence>
<keyword evidence="2" id="KW-1185">Reference proteome</keyword>
<name>A0AAN7UL41_9PEZI</name>